<sequence>MFNDMQLKKEHAILPKHVTVCSAARFAVSCGPLLATTALKPPCPTHLAELRVVRRSCPRGSSPVAAKLRSQVANTKAAAVSTLLCISQDLTEGLFVVGGLSRTHLAALARASPSRWRVQCGVRRAVAEQHGIAVAGLTISPCHDCFQLACQPNLLQVTPADEVGSYLLHVLATRHDAGFEGCQLK</sequence>
<keyword evidence="2" id="KW-1185">Reference proteome</keyword>
<protein>
    <submittedName>
        <fullName evidence="1">Uncharacterized protein</fullName>
    </submittedName>
</protein>
<evidence type="ECO:0000313" key="1">
    <source>
        <dbReference type="EMBL" id="CAE8612857.1"/>
    </source>
</evidence>
<evidence type="ECO:0000313" key="2">
    <source>
        <dbReference type="Proteomes" id="UP000654075"/>
    </source>
</evidence>
<name>A0A813FR49_POLGL</name>
<gene>
    <name evidence="1" type="ORF">PGLA1383_LOCUS30645</name>
</gene>
<proteinExistence type="predicted"/>
<dbReference type="EMBL" id="CAJNNV010025171">
    <property type="protein sequence ID" value="CAE8612857.1"/>
    <property type="molecule type" value="Genomic_DNA"/>
</dbReference>
<organism evidence="1 2">
    <name type="scientific">Polarella glacialis</name>
    <name type="common">Dinoflagellate</name>
    <dbReference type="NCBI Taxonomy" id="89957"/>
    <lineage>
        <taxon>Eukaryota</taxon>
        <taxon>Sar</taxon>
        <taxon>Alveolata</taxon>
        <taxon>Dinophyceae</taxon>
        <taxon>Suessiales</taxon>
        <taxon>Suessiaceae</taxon>
        <taxon>Polarella</taxon>
    </lineage>
</organism>
<accession>A0A813FR49</accession>
<dbReference type="Proteomes" id="UP000654075">
    <property type="component" value="Unassembled WGS sequence"/>
</dbReference>
<reference evidence="1" key="1">
    <citation type="submission" date="2021-02" db="EMBL/GenBank/DDBJ databases">
        <authorList>
            <person name="Dougan E. K."/>
            <person name="Rhodes N."/>
            <person name="Thang M."/>
            <person name="Chan C."/>
        </authorList>
    </citation>
    <scope>NUCLEOTIDE SEQUENCE</scope>
</reference>
<comment type="caution">
    <text evidence="1">The sequence shown here is derived from an EMBL/GenBank/DDBJ whole genome shotgun (WGS) entry which is preliminary data.</text>
</comment>
<dbReference type="AlphaFoldDB" id="A0A813FR49"/>